<name>A0A564ZUZ4_PLAVI</name>
<feature type="compositionally biased region" description="Polar residues" evidence="6">
    <location>
        <begin position="1131"/>
        <end position="1142"/>
    </location>
</feature>
<dbReference type="GO" id="GO:0000922">
    <property type="term" value="C:spindle pole"/>
    <property type="evidence" value="ECO:0007669"/>
    <property type="project" value="InterPro"/>
</dbReference>
<evidence type="ECO:0000256" key="2">
    <source>
        <dbReference type="ARBA" id="ARBA00010337"/>
    </source>
</evidence>
<dbReference type="GO" id="GO:0005874">
    <property type="term" value="C:microtubule"/>
    <property type="evidence" value="ECO:0007669"/>
    <property type="project" value="UniProtKB-KW"/>
</dbReference>
<keyword evidence="5" id="KW-0206">Cytoskeleton</keyword>
<feature type="region of interest" description="Disordered" evidence="6">
    <location>
        <begin position="540"/>
        <end position="561"/>
    </location>
</feature>
<evidence type="ECO:0000256" key="3">
    <source>
        <dbReference type="ARBA" id="ARBA00022490"/>
    </source>
</evidence>
<feature type="region of interest" description="Disordered" evidence="6">
    <location>
        <begin position="250"/>
        <end position="384"/>
    </location>
</feature>
<dbReference type="GO" id="GO:0031122">
    <property type="term" value="P:cytoplasmic microtubule organization"/>
    <property type="evidence" value="ECO:0007669"/>
    <property type="project" value="TreeGrafter"/>
</dbReference>
<feature type="region of interest" description="Disordered" evidence="6">
    <location>
        <begin position="1032"/>
        <end position="1070"/>
    </location>
</feature>
<dbReference type="InterPro" id="IPR042241">
    <property type="entry name" value="GCP_C_sf"/>
</dbReference>
<dbReference type="PANTHER" id="PTHR19302">
    <property type="entry name" value="GAMMA TUBULIN COMPLEX PROTEIN"/>
    <property type="match status" value="1"/>
</dbReference>
<feature type="compositionally biased region" description="Basic and acidic residues" evidence="6">
    <location>
        <begin position="544"/>
        <end position="554"/>
    </location>
</feature>
<dbReference type="PANTHER" id="PTHR19302:SF14">
    <property type="entry name" value="GAMMA-TUBULIN COMPLEX COMPONENT 3"/>
    <property type="match status" value="1"/>
</dbReference>
<dbReference type="GO" id="GO:0051011">
    <property type="term" value="F:microtubule minus-end binding"/>
    <property type="evidence" value="ECO:0007669"/>
    <property type="project" value="TreeGrafter"/>
</dbReference>
<evidence type="ECO:0000259" key="8">
    <source>
        <dbReference type="Pfam" id="PF17681"/>
    </source>
</evidence>
<dbReference type="InterPro" id="IPR007259">
    <property type="entry name" value="GCP"/>
</dbReference>
<dbReference type="GO" id="GO:0000278">
    <property type="term" value="P:mitotic cell cycle"/>
    <property type="evidence" value="ECO:0007669"/>
    <property type="project" value="TreeGrafter"/>
</dbReference>
<dbReference type="GO" id="GO:0007020">
    <property type="term" value="P:microtubule nucleation"/>
    <property type="evidence" value="ECO:0007669"/>
    <property type="project" value="InterPro"/>
</dbReference>
<comment type="subcellular location">
    <subcellularLocation>
        <location evidence="1">Cytoplasm</location>
        <location evidence="1">Cytoskeleton</location>
    </subcellularLocation>
</comment>
<dbReference type="VEuPathDB" id="PlasmoDB:PVX_087040"/>
<dbReference type="GO" id="GO:0051321">
    <property type="term" value="P:meiotic cell cycle"/>
    <property type="evidence" value="ECO:0007669"/>
    <property type="project" value="TreeGrafter"/>
</dbReference>
<protein>
    <submittedName>
        <fullName evidence="9">Gamma-tubulin complex component, putative</fullName>
    </submittedName>
</protein>
<evidence type="ECO:0000256" key="4">
    <source>
        <dbReference type="ARBA" id="ARBA00022701"/>
    </source>
</evidence>
<dbReference type="VEuPathDB" id="PlasmoDB:PVPAM_070039800"/>
<dbReference type="SUPFAM" id="SSF141571">
    <property type="entry name" value="Pentapeptide repeat-like"/>
    <property type="match status" value="1"/>
</dbReference>
<evidence type="ECO:0000313" key="9">
    <source>
        <dbReference type="EMBL" id="VUZ94968.1"/>
    </source>
</evidence>
<evidence type="ECO:0000256" key="6">
    <source>
        <dbReference type="SAM" id="MobiDB-lite"/>
    </source>
</evidence>
<reference evidence="10" key="1">
    <citation type="submission" date="2016-07" db="EMBL/GenBank/DDBJ databases">
        <authorList>
            <consortium name="Pathogen Informatics"/>
        </authorList>
    </citation>
    <scope>NUCLEOTIDE SEQUENCE [LARGE SCALE GENOMIC DNA]</scope>
</reference>
<evidence type="ECO:0000259" key="7">
    <source>
        <dbReference type="Pfam" id="PF04130"/>
    </source>
</evidence>
<dbReference type="EMBL" id="LT635618">
    <property type="protein sequence ID" value="VUZ94968.1"/>
    <property type="molecule type" value="Genomic_DNA"/>
</dbReference>
<dbReference type="VEuPathDB" id="PlasmoDB:PVP01_0732200"/>
<feature type="compositionally biased region" description="Low complexity" evidence="6">
    <location>
        <begin position="1036"/>
        <end position="1057"/>
    </location>
</feature>
<evidence type="ECO:0000256" key="1">
    <source>
        <dbReference type="ARBA" id="ARBA00004245"/>
    </source>
</evidence>
<comment type="similarity">
    <text evidence="2">Belongs to the TUBGCP family.</text>
</comment>
<dbReference type="InterPro" id="IPR041470">
    <property type="entry name" value="GCP_N"/>
</dbReference>
<dbReference type="InterPro" id="IPR040457">
    <property type="entry name" value="GCP_C"/>
</dbReference>
<evidence type="ECO:0000256" key="5">
    <source>
        <dbReference type="ARBA" id="ARBA00023212"/>
    </source>
</evidence>
<dbReference type="GO" id="GO:0043015">
    <property type="term" value="F:gamma-tubulin binding"/>
    <property type="evidence" value="ECO:0007669"/>
    <property type="project" value="InterPro"/>
</dbReference>
<dbReference type="GO" id="GO:0000930">
    <property type="term" value="C:gamma-tubulin complex"/>
    <property type="evidence" value="ECO:0007669"/>
    <property type="project" value="TreeGrafter"/>
</dbReference>
<feature type="domain" description="Gamma tubulin complex component C-terminal" evidence="7">
    <location>
        <begin position="814"/>
        <end position="1025"/>
    </location>
</feature>
<feature type="compositionally biased region" description="Polar residues" evidence="6">
    <location>
        <begin position="335"/>
        <end position="362"/>
    </location>
</feature>
<feature type="region of interest" description="Disordered" evidence="6">
    <location>
        <begin position="1088"/>
        <end position="1142"/>
    </location>
</feature>
<dbReference type="VEuPathDB" id="PlasmoDB:PVW1_070039000"/>
<dbReference type="GO" id="GO:0051225">
    <property type="term" value="P:spindle assembly"/>
    <property type="evidence" value="ECO:0007669"/>
    <property type="project" value="TreeGrafter"/>
</dbReference>
<keyword evidence="3" id="KW-0963">Cytoplasm</keyword>
<gene>
    <name evidence="9" type="ORF">PVP01_0732200</name>
</gene>
<feature type="domain" description="Gamma tubulin complex component protein N-terminal" evidence="8">
    <location>
        <begin position="448"/>
        <end position="754"/>
    </location>
</feature>
<dbReference type="Gene3D" id="1.20.120.1900">
    <property type="entry name" value="Gamma-tubulin complex, C-terminal domain"/>
    <property type="match status" value="1"/>
</dbReference>
<dbReference type="OrthoDB" id="5860513at2759"/>
<feature type="region of interest" description="Disordered" evidence="6">
    <location>
        <begin position="96"/>
        <end position="124"/>
    </location>
</feature>
<dbReference type="Pfam" id="PF00805">
    <property type="entry name" value="Pentapeptide"/>
    <property type="match status" value="1"/>
</dbReference>
<accession>A0A564ZUZ4</accession>
<feature type="compositionally biased region" description="Basic and acidic residues" evidence="6">
    <location>
        <begin position="305"/>
        <end position="314"/>
    </location>
</feature>
<dbReference type="InterPro" id="IPR001646">
    <property type="entry name" value="5peptide_repeat"/>
</dbReference>
<feature type="region of interest" description="Disordered" evidence="6">
    <location>
        <begin position="1"/>
        <end position="21"/>
    </location>
</feature>
<sequence length="1298" mass="145449">MSPSGSGGNAASYAGHPGHLSQAGLEATHTHVYREALPGRAALGTEADLSRADVSRADAIRADFNRVDFNRADFNRVDFNRADFNRADVNRADVSRANFNRADGGRPPDVGRPPAEAPHKKEKEEPFKSITHFAKYLFFIAKKIAHEDVPRSGGTTTHQNANEELKKALVKHLIYKLNTILSSLINFNILQYSESVNVKQEVEYLCLKNSNVTLNRIRLMLSKLESSGTNYRYVLYILLKLHSFDEQTAAPPRGVDQSAAANHARSGNPPQGTLEPERRATGSAAEPDSQRYAPSRGTPHVGVSQRKEDPHKGDPGSQLVGPKLVDPSGGRPHQGAQTGHSQATQSRETHSQTAHDGNTHSQITHEGKRYFQPPPEGRPFNQRAQDGGEFRLSVQGHPPRSDLRSDPRSDCRVDPLCERNFINKSLYATIILNSKFNNLDVEESLLMKDLIYPLQGMSGQYIRYDPADRCFYVSNRKVSIGMHHLVNSISSVGLLFRRIKKIVGISSSDGGDTAGEADDWGDLSDGGALSDEGYLSNGGYLSDGGEKEEHPGERRHARQSHRRGSLVIDALHQIVREYINEYYKLLSHLESDINEHIHKNTLYIGVKRLHLRLQESYKVMRVLMNVVDESRRSTGCKFLSFLYAKCQTYDYDEQKVYRAILQRCLKPVNAILKQWVDKGTLKDKYNETFICSNKNVPSEKIWCYKFCLNSSNIPLFLSVSTAKRILLTGKSVHLLNSFGGGAVGGAAERGGAAGGEATSQLSHNVPLNAPLTEVDVFSVGDVGTYVESIEGYVKKLCVRKNKRLISMLVNRYGLYEHFKAFRHFLLLVDGDLFETIFDNMKADLYMDAEELKRHYLNSKLDLCIKSSSVFTSNQSIINKLVLDRFQVKRGDIGWDVLVFDFMVERPLDIIFTQRVKTIYKSINVLLIKLKKIHYELANIWYLFTHLFKIMNVVCYNHVFIYCNIMRNEMFHFIQNLLSYFYYDVIDMNWREFKGVLFNCHNLDRLIHEHYQYITQIQFDLFLGSSLDGGGAPTVPPSSASASAPVSAPASASVSSSTHSDGGESTSDGYLDGHLDIHLNNSLGSPPPGGAADFVYAPSHVGEPTGKSASFPHPQSQNGEGPHYTPDALPHQTGSTNSRTTHNVDSETNLCMYRILDIITRFINLTSALISSVCEGYAEIKQLTDAKKEERNAIDSDVDYVNSFINNKIIGEKTIRDLKILLKYYRNYLYKFICLLLSDSKSPCPRPRNSKRDKLNSHRLLAARLDFNLYYVNISKLMDAAPPQLNISGQIRLINRGGG</sequence>
<dbReference type="Proteomes" id="UP000220605">
    <property type="component" value="Chromosome 7"/>
</dbReference>
<dbReference type="Pfam" id="PF17681">
    <property type="entry name" value="GCP_N_terminal"/>
    <property type="match status" value="1"/>
</dbReference>
<dbReference type="Gene3D" id="2.160.20.80">
    <property type="entry name" value="E3 ubiquitin-protein ligase SopA"/>
    <property type="match status" value="1"/>
</dbReference>
<organism evidence="9 10">
    <name type="scientific">Plasmodium vivax</name>
    <name type="common">malaria parasite P. vivax</name>
    <dbReference type="NCBI Taxonomy" id="5855"/>
    <lineage>
        <taxon>Eukaryota</taxon>
        <taxon>Sar</taxon>
        <taxon>Alveolata</taxon>
        <taxon>Apicomplexa</taxon>
        <taxon>Aconoidasida</taxon>
        <taxon>Haemosporida</taxon>
        <taxon>Plasmodiidae</taxon>
        <taxon>Plasmodium</taxon>
        <taxon>Plasmodium (Plasmodium)</taxon>
    </lineage>
</organism>
<dbReference type="Pfam" id="PF04130">
    <property type="entry name" value="GCP_C_terminal"/>
    <property type="match status" value="1"/>
</dbReference>
<evidence type="ECO:0000313" key="10">
    <source>
        <dbReference type="Proteomes" id="UP000220605"/>
    </source>
</evidence>
<proteinExistence type="inferred from homology"/>
<feature type="compositionally biased region" description="Polar residues" evidence="6">
    <location>
        <begin position="1058"/>
        <end position="1067"/>
    </location>
</feature>
<keyword evidence="4" id="KW-0493">Microtubule</keyword>
<feature type="compositionally biased region" description="Low complexity" evidence="6">
    <location>
        <begin position="101"/>
        <end position="114"/>
    </location>
</feature>